<accession>A0A9W7SWH4</accession>
<name>A0A9W7SWH4_9PEZI</name>
<evidence type="ECO:0008006" key="3">
    <source>
        <dbReference type="Google" id="ProtNLM"/>
    </source>
</evidence>
<organism evidence="1 2">
    <name type="scientific">Teratosphaeria destructans</name>
    <dbReference type="NCBI Taxonomy" id="418781"/>
    <lineage>
        <taxon>Eukaryota</taxon>
        <taxon>Fungi</taxon>
        <taxon>Dikarya</taxon>
        <taxon>Ascomycota</taxon>
        <taxon>Pezizomycotina</taxon>
        <taxon>Dothideomycetes</taxon>
        <taxon>Dothideomycetidae</taxon>
        <taxon>Mycosphaerellales</taxon>
        <taxon>Teratosphaeriaceae</taxon>
        <taxon>Teratosphaeria</taxon>
    </lineage>
</organism>
<dbReference type="OrthoDB" id="5345494at2759"/>
<sequence length="446" mass="49552">MDADALDRLPPTLIDLLATTVVLRHTAPYIPVRGLLRLAATCTALRSLINDQPDAWRHLDLSLIKSSAQFDSAPIDVGGMSWRAERMDESLTEDDFYAGPLRGILNQFHVKSTLKYVHTLILDGLSVPADLVREIVSEDRYNVKILSIREAKNLNQAKLQQVLRYICRPTRPDNTPKLRALYFFGTKDAARHVIPHQQRLQGSRALGIGAEWNQRSTSSLTADLVDEETRWYQPTGRALRRPQSDWPDTLQVCKGLIAFDAVLCRGPRHDITQVDSQDFLQPAIATIALGPHGCEACHTCPETPTVFNSSHASALPLLGPPPLHSSNVRAAQIPHHHHHPLILRCEDCLRGRWCERCNRWWCEPCYREPLPRTHLRTELQHAELREEQLSTPSSTGPQIKVYSKLCVEFCLVGEMMTGAGSNGMASVSAETAGAAGASATAVAPCR</sequence>
<reference evidence="1 2" key="1">
    <citation type="journal article" date="2018" name="IMA Fungus">
        <title>IMA Genome-F 10: Nine draft genome sequences of Claviceps purpurea s.lat., including C. arundinis, C. humidiphila, and C. cf. spartinae, pseudomolecules for the pitch canker pathogen Fusarium circinatum, draft genome of Davidsoniella eucalypti, Grosmannia galeiformis, Quambalaria eucalypti, and Teratosphaeria destructans.</title>
        <authorList>
            <person name="Wingfield B.D."/>
            <person name="Liu M."/>
            <person name="Nguyen H.D."/>
            <person name="Lane F.A."/>
            <person name="Morgan S.W."/>
            <person name="De Vos L."/>
            <person name="Wilken P.M."/>
            <person name="Duong T.A."/>
            <person name="Aylward J."/>
            <person name="Coetzee M.P."/>
            <person name="Dadej K."/>
            <person name="De Beer Z.W."/>
            <person name="Findlay W."/>
            <person name="Havenga M."/>
            <person name="Kolarik M."/>
            <person name="Menzies J.G."/>
            <person name="Naidoo K."/>
            <person name="Pochopski O."/>
            <person name="Shoukouhi P."/>
            <person name="Santana Q.C."/>
            <person name="Seifert K.A."/>
            <person name="Soal N."/>
            <person name="Steenkamp E.T."/>
            <person name="Tatham C.T."/>
            <person name="van der Nest M.A."/>
            <person name="Wingfield M.J."/>
        </authorList>
    </citation>
    <scope>NUCLEOTIDE SEQUENCE [LARGE SCALE GENOMIC DNA]</scope>
    <source>
        <strain evidence="1">CMW44962</strain>
    </source>
</reference>
<evidence type="ECO:0000313" key="1">
    <source>
        <dbReference type="EMBL" id="KAH9836423.1"/>
    </source>
</evidence>
<dbReference type="SUPFAM" id="SSF81383">
    <property type="entry name" value="F-box domain"/>
    <property type="match status" value="1"/>
</dbReference>
<dbReference type="AlphaFoldDB" id="A0A9W7SWH4"/>
<dbReference type="InterPro" id="IPR036047">
    <property type="entry name" value="F-box-like_dom_sf"/>
</dbReference>
<gene>
    <name evidence="1" type="ORF">Tdes44962_MAKER08493</name>
</gene>
<dbReference type="EMBL" id="RIBY02000879">
    <property type="protein sequence ID" value="KAH9836423.1"/>
    <property type="molecule type" value="Genomic_DNA"/>
</dbReference>
<dbReference type="Proteomes" id="UP001138500">
    <property type="component" value="Unassembled WGS sequence"/>
</dbReference>
<proteinExistence type="predicted"/>
<protein>
    <recommendedName>
        <fullName evidence="3">F-box domain-containing protein</fullName>
    </recommendedName>
</protein>
<comment type="caution">
    <text evidence="1">The sequence shown here is derived from an EMBL/GenBank/DDBJ whole genome shotgun (WGS) entry which is preliminary data.</text>
</comment>
<evidence type="ECO:0000313" key="2">
    <source>
        <dbReference type="Proteomes" id="UP001138500"/>
    </source>
</evidence>
<keyword evidence="2" id="KW-1185">Reference proteome</keyword>
<reference evidence="1 2" key="2">
    <citation type="journal article" date="2021" name="Curr. Genet.">
        <title>Genetic response to nitrogen starvation in the aggressive Eucalyptus foliar pathogen Teratosphaeria destructans.</title>
        <authorList>
            <person name="Havenga M."/>
            <person name="Wingfield B.D."/>
            <person name="Wingfield M.J."/>
            <person name="Dreyer L.L."/>
            <person name="Roets F."/>
            <person name="Aylward J."/>
        </authorList>
    </citation>
    <scope>NUCLEOTIDE SEQUENCE [LARGE SCALE GENOMIC DNA]</scope>
    <source>
        <strain evidence="1">CMW44962</strain>
    </source>
</reference>